<dbReference type="Pfam" id="PF11807">
    <property type="entry name" value="UstYa"/>
    <property type="match status" value="1"/>
</dbReference>
<dbReference type="OrthoDB" id="4218854at2759"/>
<keyword evidence="4" id="KW-1133">Transmembrane helix</keyword>
<evidence type="ECO:0000256" key="4">
    <source>
        <dbReference type="SAM" id="Phobius"/>
    </source>
</evidence>
<gene>
    <name evidence="5" type="ORF">TRUGW13939_01180</name>
</gene>
<dbReference type="KEGG" id="trg:TRUGW13939_01180"/>
<evidence type="ECO:0000256" key="1">
    <source>
        <dbReference type="ARBA" id="ARBA00004685"/>
    </source>
</evidence>
<name>A0A7H8QJI1_TALRU</name>
<evidence type="ECO:0000256" key="2">
    <source>
        <dbReference type="ARBA" id="ARBA00023002"/>
    </source>
</evidence>
<evidence type="ECO:0000313" key="5">
    <source>
        <dbReference type="EMBL" id="QKX54097.1"/>
    </source>
</evidence>
<feature type="transmembrane region" description="Helical" evidence="4">
    <location>
        <begin position="12"/>
        <end position="30"/>
    </location>
</feature>
<sequence>MAERQLISRNSIFWIISLIVSLLCGVDIGWRLGHSQQQQPLGTTNITLGEALNVFTYNRTFAEVPSNDSNGAWETLFPDRGGFFKHPQLAPDRSGLAVFHQLHCLDNIRRGYWAAVHGEEDHHVGPAHVRHCIDYLRQSLMCHADVNIEPVVEDLHGVRGFGVEHRCRDFGRVKDWIAEWEDGILQ</sequence>
<keyword evidence="6" id="KW-1185">Reference proteome</keyword>
<dbReference type="RefSeq" id="XP_035340276.1">
    <property type="nucleotide sequence ID" value="XM_035484383.1"/>
</dbReference>
<evidence type="ECO:0000313" key="6">
    <source>
        <dbReference type="Proteomes" id="UP000509510"/>
    </source>
</evidence>
<comment type="pathway">
    <text evidence="1">Mycotoxin biosynthesis.</text>
</comment>
<dbReference type="EMBL" id="CP055898">
    <property type="protein sequence ID" value="QKX54097.1"/>
    <property type="molecule type" value="Genomic_DNA"/>
</dbReference>
<dbReference type="GO" id="GO:0016491">
    <property type="term" value="F:oxidoreductase activity"/>
    <property type="evidence" value="ECO:0007669"/>
    <property type="project" value="UniProtKB-KW"/>
</dbReference>
<accession>A0A7H8QJI1</accession>
<keyword evidence="4" id="KW-0472">Membrane</keyword>
<evidence type="ECO:0008006" key="7">
    <source>
        <dbReference type="Google" id="ProtNLM"/>
    </source>
</evidence>
<keyword evidence="2" id="KW-0560">Oxidoreductase</keyword>
<dbReference type="GeneID" id="55988693"/>
<dbReference type="InterPro" id="IPR021765">
    <property type="entry name" value="UstYa-like"/>
</dbReference>
<evidence type="ECO:0000256" key="3">
    <source>
        <dbReference type="ARBA" id="ARBA00035112"/>
    </source>
</evidence>
<dbReference type="PANTHER" id="PTHR33365:SF11">
    <property type="entry name" value="TAT PATHWAY SIGNAL SEQUENCE"/>
    <property type="match status" value="1"/>
</dbReference>
<organism evidence="5 6">
    <name type="scientific">Talaromyces rugulosus</name>
    <name type="common">Penicillium rugulosum</name>
    <dbReference type="NCBI Taxonomy" id="121627"/>
    <lineage>
        <taxon>Eukaryota</taxon>
        <taxon>Fungi</taxon>
        <taxon>Dikarya</taxon>
        <taxon>Ascomycota</taxon>
        <taxon>Pezizomycotina</taxon>
        <taxon>Eurotiomycetes</taxon>
        <taxon>Eurotiomycetidae</taxon>
        <taxon>Eurotiales</taxon>
        <taxon>Trichocomaceae</taxon>
        <taxon>Talaromyces</taxon>
        <taxon>Talaromyces sect. Islandici</taxon>
    </lineage>
</organism>
<reference evidence="6" key="1">
    <citation type="submission" date="2020-06" db="EMBL/GenBank/DDBJ databases">
        <title>A chromosome-scale genome assembly of Talaromyces rugulosus W13939.</title>
        <authorList>
            <person name="Wang B."/>
            <person name="Guo L."/>
            <person name="Ye K."/>
            <person name="Wang L."/>
        </authorList>
    </citation>
    <scope>NUCLEOTIDE SEQUENCE [LARGE SCALE GENOMIC DNA]</scope>
    <source>
        <strain evidence="6">W13939</strain>
    </source>
</reference>
<dbReference type="Proteomes" id="UP000509510">
    <property type="component" value="Chromosome I"/>
</dbReference>
<protein>
    <recommendedName>
        <fullName evidence="7">Oxidase ustYa</fullName>
    </recommendedName>
</protein>
<dbReference type="PANTHER" id="PTHR33365">
    <property type="entry name" value="YALI0B05434P"/>
    <property type="match status" value="1"/>
</dbReference>
<dbReference type="AlphaFoldDB" id="A0A7H8QJI1"/>
<dbReference type="GO" id="GO:0043386">
    <property type="term" value="P:mycotoxin biosynthetic process"/>
    <property type="evidence" value="ECO:0007669"/>
    <property type="project" value="InterPro"/>
</dbReference>
<comment type="similarity">
    <text evidence="3">Belongs to the ustYa family.</text>
</comment>
<keyword evidence="4" id="KW-0812">Transmembrane</keyword>
<proteinExistence type="inferred from homology"/>